<name>A0A2P2NYQ2_RHIMU</name>
<sequence length="20" mass="2380">MKQMKNNCQQPAEKIIKFLS</sequence>
<dbReference type="EMBL" id="GGEC01067164">
    <property type="protein sequence ID" value="MBX47648.1"/>
    <property type="molecule type" value="Transcribed_RNA"/>
</dbReference>
<proteinExistence type="predicted"/>
<reference evidence="1" key="1">
    <citation type="submission" date="2018-02" db="EMBL/GenBank/DDBJ databases">
        <title>Rhizophora mucronata_Transcriptome.</title>
        <authorList>
            <person name="Meera S.P."/>
            <person name="Sreeshan A."/>
            <person name="Augustine A."/>
        </authorList>
    </citation>
    <scope>NUCLEOTIDE SEQUENCE</scope>
    <source>
        <tissue evidence="1">Leaf</tissue>
    </source>
</reference>
<dbReference type="AlphaFoldDB" id="A0A2P2NYQ2"/>
<accession>A0A2P2NYQ2</accession>
<evidence type="ECO:0000313" key="1">
    <source>
        <dbReference type="EMBL" id="MBX47648.1"/>
    </source>
</evidence>
<organism evidence="1">
    <name type="scientific">Rhizophora mucronata</name>
    <name type="common">Asiatic mangrove</name>
    <dbReference type="NCBI Taxonomy" id="61149"/>
    <lineage>
        <taxon>Eukaryota</taxon>
        <taxon>Viridiplantae</taxon>
        <taxon>Streptophyta</taxon>
        <taxon>Embryophyta</taxon>
        <taxon>Tracheophyta</taxon>
        <taxon>Spermatophyta</taxon>
        <taxon>Magnoliopsida</taxon>
        <taxon>eudicotyledons</taxon>
        <taxon>Gunneridae</taxon>
        <taxon>Pentapetalae</taxon>
        <taxon>rosids</taxon>
        <taxon>fabids</taxon>
        <taxon>Malpighiales</taxon>
        <taxon>Rhizophoraceae</taxon>
        <taxon>Rhizophora</taxon>
    </lineage>
</organism>
<protein>
    <submittedName>
        <fullName evidence="1">Uncharacterized protein</fullName>
    </submittedName>
</protein>